<dbReference type="GO" id="GO:0005886">
    <property type="term" value="C:plasma membrane"/>
    <property type="evidence" value="ECO:0007669"/>
    <property type="project" value="TreeGrafter"/>
</dbReference>
<evidence type="ECO:0000313" key="2">
    <source>
        <dbReference type="EMBL" id="KXK66186.1"/>
    </source>
</evidence>
<evidence type="ECO:0008006" key="4">
    <source>
        <dbReference type="Google" id="ProtNLM"/>
    </source>
</evidence>
<dbReference type="STRING" id="626937.HMPREF3293_00922"/>
<dbReference type="InterPro" id="IPR052712">
    <property type="entry name" value="Acid_resist_chaperone_HdeD"/>
</dbReference>
<reference evidence="2 3" key="1">
    <citation type="submission" date="2016-02" db="EMBL/GenBank/DDBJ databases">
        <authorList>
            <person name="Wen L."/>
            <person name="He K."/>
            <person name="Yang H."/>
        </authorList>
    </citation>
    <scope>NUCLEOTIDE SEQUENCE [LARGE SCALE GENOMIC DNA]</scope>
    <source>
        <strain evidence="2 3">DSM 22607</strain>
    </source>
</reference>
<dbReference type="KEGG" id="cmiu:B1H56_01600"/>
<keyword evidence="1" id="KW-1133">Transmembrane helix</keyword>
<dbReference type="AlphaFoldDB" id="A0A136Q6J7"/>
<evidence type="ECO:0000313" key="3">
    <source>
        <dbReference type="Proteomes" id="UP000070366"/>
    </source>
</evidence>
<dbReference type="PANTHER" id="PTHR34989">
    <property type="entry name" value="PROTEIN HDED"/>
    <property type="match status" value="1"/>
</dbReference>
<dbReference type="PANTHER" id="PTHR34989:SF1">
    <property type="entry name" value="PROTEIN HDED"/>
    <property type="match status" value="1"/>
</dbReference>
<feature type="transmembrane region" description="Helical" evidence="1">
    <location>
        <begin position="90"/>
        <end position="109"/>
    </location>
</feature>
<feature type="transmembrane region" description="Helical" evidence="1">
    <location>
        <begin position="121"/>
        <end position="141"/>
    </location>
</feature>
<keyword evidence="1" id="KW-0472">Membrane</keyword>
<feature type="transmembrane region" description="Helical" evidence="1">
    <location>
        <begin position="153"/>
        <end position="177"/>
    </location>
</feature>
<keyword evidence="3" id="KW-1185">Reference proteome</keyword>
<dbReference type="OrthoDB" id="1844438at2"/>
<evidence type="ECO:0000256" key="1">
    <source>
        <dbReference type="SAM" id="Phobius"/>
    </source>
</evidence>
<proteinExistence type="predicted"/>
<dbReference type="RefSeq" id="WP_066520352.1">
    <property type="nucleotide sequence ID" value="NZ_CABMOF010000003.1"/>
</dbReference>
<comment type="caution">
    <text evidence="2">The sequence shown here is derived from an EMBL/GenBank/DDBJ whole genome shotgun (WGS) entry which is preliminary data.</text>
</comment>
<gene>
    <name evidence="2" type="ORF">HMPREF3293_00922</name>
</gene>
<feature type="transmembrane region" description="Helical" evidence="1">
    <location>
        <begin position="32"/>
        <end position="52"/>
    </location>
</feature>
<dbReference type="InterPro" id="IPR005325">
    <property type="entry name" value="DUF308_memb"/>
</dbReference>
<protein>
    <recommendedName>
        <fullName evidence="4">Acid-resistance membrane protein</fullName>
    </recommendedName>
</protein>
<organism evidence="2 3">
    <name type="scientific">Christensenella minuta</name>
    <dbReference type="NCBI Taxonomy" id="626937"/>
    <lineage>
        <taxon>Bacteria</taxon>
        <taxon>Bacillati</taxon>
        <taxon>Bacillota</taxon>
        <taxon>Clostridia</taxon>
        <taxon>Christensenellales</taxon>
        <taxon>Christensenellaceae</taxon>
        <taxon>Christensenella</taxon>
    </lineage>
</organism>
<feature type="transmembrane region" description="Helical" evidence="1">
    <location>
        <begin position="183"/>
        <end position="205"/>
    </location>
</feature>
<dbReference type="Pfam" id="PF03729">
    <property type="entry name" value="DUF308"/>
    <property type="match status" value="2"/>
</dbReference>
<name>A0A136Q6J7_9FIRM</name>
<sequence length="207" mass="22027">MGNESSQNEQRTTRRAGMNDVARKMTGGNKTAGIVIAICMVVLGILIFAAPLIMGLGIAYLVTIGFIAYGIFEIVAYVRTPADYRNGWTIANGIIFTLLGIMILAEALGGQYGKINMISTFSFIIGFFALFGGITQISSYGAFKKAGEPGAGWILASGIINLVLGILIICAPIAGWFTMEWIFAIYLIVGGVALFAEACSGKLAYKK</sequence>
<accession>A0A136Q6J7</accession>
<keyword evidence="1" id="KW-0812">Transmembrane</keyword>
<dbReference type="Proteomes" id="UP000070366">
    <property type="component" value="Unassembled WGS sequence"/>
</dbReference>
<dbReference type="EMBL" id="LSZW01000047">
    <property type="protein sequence ID" value="KXK66186.1"/>
    <property type="molecule type" value="Genomic_DNA"/>
</dbReference>
<feature type="transmembrane region" description="Helical" evidence="1">
    <location>
        <begin position="58"/>
        <end position="78"/>
    </location>
</feature>